<protein>
    <submittedName>
        <fullName evidence="4">Uncharacterized protein</fullName>
    </submittedName>
</protein>
<keyword evidence="2" id="KW-0812">Transmembrane</keyword>
<evidence type="ECO:0000313" key="5">
    <source>
        <dbReference type="Proteomes" id="UP001055337"/>
    </source>
</evidence>
<proteinExistence type="predicted"/>
<feature type="region of interest" description="Disordered" evidence="1">
    <location>
        <begin position="75"/>
        <end position="95"/>
    </location>
</feature>
<keyword evidence="3" id="KW-0732">Signal</keyword>
<sequence>MNREVCKFFSGSFAALGYAHAAYAVATARGIINEPIFLGRRWGVGFMWSEAAVYSALAVALGYAGWGGKTQEQQVNIQSSQPTAVPKTAPPVSVD</sequence>
<feature type="chain" id="PRO_5047036296" evidence="3">
    <location>
        <begin position="22"/>
        <end position="95"/>
    </location>
</feature>
<keyword evidence="5" id="KW-1185">Reference proteome</keyword>
<feature type="transmembrane region" description="Helical" evidence="2">
    <location>
        <begin position="45"/>
        <end position="66"/>
    </location>
</feature>
<evidence type="ECO:0000256" key="3">
    <source>
        <dbReference type="SAM" id="SignalP"/>
    </source>
</evidence>
<dbReference type="Proteomes" id="UP001055337">
    <property type="component" value="Chromosome"/>
</dbReference>
<name>A0ABY3TEQ0_9MYCO</name>
<dbReference type="EMBL" id="CP092362">
    <property type="protein sequence ID" value="ULN39580.1"/>
    <property type="molecule type" value="Genomic_DNA"/>
</dbReference>
<evidence type="ECO:0000256" key="2">
    <source>
        <dbReference type="SAM" id="Phobius"/>
    </source>
</evidence>
<accession>A0ABY3TEQ0</accession>
<reference evidence="4" key="1">
    <citation type="submission" date="2022-08" db="EMBL/GenBank/DDBJ databases">
        <title>Whole genome sequencing of non-tuberculosis mycobacteria type-strains.</title>
        <authorList>
            <person name="Igarashi Y."/>
            <person name="Osugi A."/>
            <person name="Mitarai S."/>
        </authorList>
    </citation>
    <scope>NUCLEOTIDE SEQUENCE</scope>
    <source>
        <strain evidence="4">JCM 16369</strain>
    </source>
</reference>
<evidence type="ECO:0000256" key="1">
    <source>
        <dbReference type="SAM" id="MobiDB-lite"/>
    </source>
</evidence>
<keyword evidence="2" id="KW-0472">Membrane</keyword>
<gene>
    <name evidence="4" type="ORF">MI149_17710</name>
</gene>
<evidence type="ECO:0000313" key="4">
    <source>
        <dbReference type="EMBL" id="ULN39580.1"/>
    </source>
</evidence>
<feature type="signal peptide" evidence="3">
    <location>
        <begin position="1"/>
        <end position="21"/>
    </location>
</feature>
<keyword evidence="2" id="KW-1133">Transmembrane helix</keyword>
<dbReference type="RefSeq" id="WP_240176506.1">
    <property type="nucleotide sequence ID" value="NZ_CP092362.2"/>
</dbReference>
<organism evidence="4 5">
    <name type="scientific">Mycolicibacterium crocinum</name>
    <dbReference type="NCBI Taxonomy" id="388459"/>
    <lineage>
        <taxon>Bacteria</taxon>
        <taxon>Bacillati</taxon>
        <taxon>Actinomycetota</taxon>
        <taxon>Actinomycetes</taxon>
        <taxon>Mycobacteriales</taxon>
        <taxon>Mycobacteriaceae</taxon>
        <taxon>Mycolicibacterium</taxon>
    </lineage>
</organism>